<dbReference type="Proteomes" id="UP000542674">
    <property type="component" value="Unassembled WGS sequence"/>
</dbReference>
<dbReference type="Pfam" id="PF20181">
    <property type="entry name" value="DUF6544"/>
    <property type="match status" value="1"/>
</dbReference>
<evidence type="ECO:0000313" key="2">
    <source>
        <dbReference type="Proteomes" id="UP000542674"/>
    </source>
</evidence>
<proteinExistence type="predicted"/>
<accession>A0A7W7WWZ8</accession>
<dbReference type="RefSeq" id="WP_184670574.1">
    <property type="nucleotide sequence ID" value="NZ_BAABAI010000024.1"/>
</dbReference>
<name>A0A7W7WWZ8_9PSEU</name>
<dbReference type="EMBL" id="JACHJS010000001">
    <property type="protein sequence ID" value="MBB4966527.1"/>
    <property type="molecule type" value="Genomic_DNA"/>
</dbReference>
<dbReference type="AlphaFoldDB" id="A0A7W7WWZ8"/>
<reference evidence="1 2" key="1">
    <citation type="submission" date="2020-08" db="EMBL/GenBank/DDBJ databases">
        <title>Sequencing the genomes of 1000 actinobacteria strains.</title>
        <authorList>
            <person name="Klenk H.-P."/>
        </authorList>
    </citation>
    <scope>NUCLEOTIDE SEQUENCE [LARGE SCALE GENOMIC DNA]</scope>
    <source>
        <strain evidence="1 2">DSM 45084</strain>
    </source>
</reference>
<organism evidence="1 2">
    <name type="scientific">Saccharothrix violaceirubra</name>
    <dbReference type="NCBI Taxonomy" id="413306"/>
    <lineage>
        <taxon>Bacteria</taxon>
        <taxon>Bacillati</taxon>
        <taxon>Actinomycetota</taxon>
        <taxon>Actinomycetes</taxon>
        <taxon>Pseudonocardiales</taxon>
        <taxon>Pseudonocardiaceae</taxon>
        <taxon>Saccharothrix</taxon>
    </lineage>
</organism>
<gene>
    <name evidence="1" type="ORF">F4559_003886</name>
</gene>
<evidence type="ECO:0000313" key="1">
    <source>
        <dbReference type="EMBL" id="MBB4966527.1"/>
    </source>
</evidence>
<keyword evidence="2" id="KW-1185">Reference proteome</keyword>
<comment type="caution">
    <text evidence="1">The sequence shown here is derived from an EMBL/GenBank/DDBJ whole genome shotgun (WGS) entry which is preliminary data.</text>
</comment>
<sequence>MIQTAAAVADRDLAHLPEPARRHLRFAGVVGRPIDTFFEMRAHGWFRRRPTDRWTSCHLRQRNTAPEISRDFHLHLTAGHLLPIHAVDGYDHGHGRMHATTLGVFTVADARGAEMDQAELVTYLDDAILFAPSTLLRLPVAWTAVDDHAYEVTLTDHDTTVTARVTVDDRGAPREVSTDDRWADLPTGLTKVPWSTPVDGWVLVADRMRPRRACAVWHLPEGRFTYAQFEFTGAEITYG</sequence>
<dbReference type="InterPro" id="IPR046674">
    <property type="entry name" value="DUF6544"/>
</dbReference>
<protein>
    <submittedName>
        <fullName evidence="1">Uncharacterized protein</fullName>
    </submittedName>
</protein>